<sequence>MAQRFEVAPRYFHSRFTSINMPFTSGALSRMGFVTTHVPIDEHYDDAEAQGDDQVIPPPPPPHDDANHYTT</sequence>
<protein>
    <submittedName>
        <fullName evidence="2">Uncharacterized protein</fullName>
    </submittedName>
</protein>
<feature type="compositionally biased region" description="Basic and acidic residues" evidence="1">
    <location>
        <begin position="62"/>
        <end position="71"/>
    </location>
</feature>
<proteinExistence type="predicted"/>
<reference evidence="2 3" key="1">
    <citation type="submission" date="2024-04" db="EMBL/GenBank/DDBJ databases">
        <authorList>
            <person name="Fracassetti M."/>
        </authorList>
    </citation>
    <scope>NUCLEOTIDE SEQUENCE [LARGE SCALE GENOMIC DNA]</scope>
</reference>
<keyword evidence="3" id="KW-1185">Reference proteome</keyword>
<gene>
    <name evidence="2" type="ORF">LTRI10_LOCUS35512</name>
</gene>
<evidence type="ECO:0000313" key="3">
    <source>
        <dbReference type="Proteomes" id="UP001497516"/>
    </source>
</evidence>
<evidence type="ECO:0000313" key="2">
    <source>
        <dbReference type="EMBL" id="CAL1395053.1"/>
    </source>
</evidence>
<organism evidence="2 3">
    <name type="scientific">Linum trigynum</name>
    <dbReference type="NCBI Taxonomy" id="586398"/>
    <lineage>
        <taxon>Eukaryota</taxon>
        <taxon>Viridiplantae</taxon>
        <taxon>Streptophyta</taxon>
        <taxon>Embryophyta</taxon>
        <taxon>Tracheophyta</taxon>
        <taxon>Spermatophyta</taxon>
        <taxon>Magnoliopsida</taxon>
        <taxon>eudicotyledons</taxon>
        <taxon>Gunneridae</taxon>
        <taxon>Pentapetalae</taxon>
        <taxon>rosids</taxon>
        <taxon>fabids</taxon>
        <taxon>Malpighiales</taxon>
        <taxon>Linaceae</taxon>
        <taxon>Linum</taxon>
    </lineage>
</organism>
<name>A0AAV2FB94_9ROSI</name>
<dbReference type="Proteomes" id="UP001497516">
    <property type="component" value="Chromosome 6"/>
</dbReference>
<feature type="region of interest" description="Disordered" evidence="1">
    <location>
        <begin position="41"/>
        <end position="71"/>
    </location>
</feature>
<dbReference type="EMBL" id="OZ034819">
    <property type="protein sequence ID" value="CAL1395053.1"/>
    <property type="molecule type" value="Genomic_DNA"/>
</dbReference>
<dbReference type="AlphaFoldDB" id="A0AAV2FB94"/>
<evidence type="ECO:0000256" key="1">
    <source>
        <dbReference type="SAM" id="MobiDB-lite"/>
    </source>
</evidence>
<accession>A0AAV2FB94</accession>